<evidence type="ECO:0000256" key="1">
    <source>
        <dbReference type="SAM" id="Phobius"/>
    </source>
</evidence>
<keyword evidence="1" id="KW-0472">Membrane</keyword>
<dbReference type="EMBL" id="JBHSGG010000042">
    <property type="protein sequence ID" value="MFC4729372.1"/>
    <property type="molecule type" value="Genomic_DNA"/>
</dbReference>
<protein>
    <submittedName>
        <fullName evidence="2">Uncharacterized protein</fullName>
    </submittedName>
</protein>
<gene>
    <name evidence="2" type="ORF">ACFO3Q_14470</name>
</gene>
<dbReference type="Proteomes" id="UP001595892">
    <property type="component" value="Unassembled WGS sequence"/>
</dbReference>
<proteinExistence type="predicted"/>
<name>A0ABV9NLX9_9GAMM</name>
<sequence>MSWVAVRRYSARALLALLVLVLVLIAAAVVNLVGIRMAGGIDGWRQWMDAHAGWFLVWRLLLYAVTVYGWLWMRRRLHAREPEGGARQRLLRVEVAAVLAVVALEVSQFMQAG</sequence>
<keyword evidence="3" id="KW-1185">Reference proteome</keyword>
<reference evidence="3" key="1">
    <citation type="journal article" date="2019" name="Int. J. Syst. Evol. Microbiol.">
        <title>The Global Catalogue of Microorganisms (GCM) 10K type strain sequencing project: providing services to taxonomists for standard genome sequencing and annotation.</title>
        <authorList>
            <consortium name="The Broad Institute Genomics Platform"/>
            <consortium name="The Broad Institute Genome Sequencing Center for Infectious Disease"/>
            <person name="Wu L."/>
            <person name="Ma J."/>
        </authorList>
    </citation>
    <scope>NUCLEOTIDE SEQUENCE [LARGE SCALE GENOMIC DNA]</scope>
    <source>
        <strain evidence="3">CGMCC 1.13574</strain>
    </source>
</reference>
<evidence type="ECO:0000313" key="2">
    <source>
        <dbReference type="EMBL" id="MFC4729372.1"/>
    </source>
</evidence>
<evidence type="ECO:0000313" key="3">
    <source>
        <dbReference type="Proteomes" id="UP001595892"/>
    </source>
</evidence>
<keyword evidence="1" id="KW-1133">Transmembrane helix</keyword>
<feature type="transmembrane region" description="Helical" evidence="1">
    <location>
        <begin position="52"/>
        <end position="71"/>
    </location>
</feature>
<comment type="caution">
    <text evidence="2">The sequence shown here is derived from an EMBL/GenBank/DDBJ whole genome shotgun (WGS) entry which is preliminary data.</text>
</comment>
<organism evidence="2 3">
    <name type="scientific">Coralloluteibacterium thermophilum</name>
    <dbReference type="NCBI Taxonomy" id="2707049"/>
    <lineage>
        <taxon>Bacteria</taxon>
        <taxon>Pseudomonadati</taxon>
        <taxon>Pseudomonadota</taxon>
        <taxon>Gammaproteobacteria</taxon>
        <taxon>Lysobacterales</taxon>
        <taxon>Lysobacteraceae</taxon>
        <taxon>Coralloluteibacterium</taxon>
    </lineage>
</organism>
<accession>A0ABV9NLX9</accession>
<keyword evidence="1" id="KW-0812">Transmembrane</keyword>
<dbReference type="RefSeq" id="WP_014159639.1">
    <property type="nucleotide sequence ID" value="NZ_JBHSGG010000042.1"/>
</dbReference>